<gene>
    <name evidence="1" type="ORF">CEXT_409361</name>
</gene>
<comment type="caution">
    <text evidence="1">The sequence shown here is derived from an EMBL/GenBank/DDBJ whole genome shotgun (WGS) entry which is preliminary data.</text>
</comment>
<reference evidence="1 2" key="1">
    <citation type="submission" date="2021-06" db="EMBL/GenBank/DDBJ databases">
        <title>Caerostris extrusa draft genome.</title>
        <authorList>
            <person name="Kono N."/>
            <person name="Arakawa K."/>
        </authorList>
    </citation>
    <scope>NUCLEOTIDE SEQUENCE [LARGE SCALE GENOMIC DNA]</scope>
</reference>
<organism evidence="1 2">
    <name type="scientific">Caerostris extrusa</name>
    <name type="common">Bark spider</name>
    <name type="synonym">Caerostris bankana</name>
    <dbReference type="NCBI Taxonomy" id="172846"/>
    <lineage>
        <taxon>Eukaryota</taxon>
        <taxon>Metazoa</taxon>
        <taxon>Ecdysozoa</taxon>
        <taxon>Arthropoda</taxon>
        <taxon>Chelicerata</taxon>
        <taxon>Arachnida</taxon>
        <taxon>Araneae</taxon>
        <taxon>Araneomorphae</taxon>
        <taxon>Entelegynae</taxon>
        <taxon>Araneoidea</taxon>
        <taxon>Araneidae</taxon>
        <taxon>Caerostris</taxon>
    </lineage>
</organism>
<accession>A0AAV4RX00</accession>
<dbReference type="AlphaFoldDB" id="A0AAV4RX00"/>
<name>A0AAV4RX00_CAEEX</name>
<protein>
    <submittedName>
        <fullName evidence="1">Uncharacterized protein</fullName>
    </submittedName>
</protein>
<dbReference type="EMBL" id="BPLR01008640">
    <property type="protein sequence ID" value="GIY26179.1"/>
    <property type="molecule type" value="Genomic_DNA"/>
</dbReference>
<proteinExistence type="predicted"/>
<sequence length="56" mass="6277">MQCGVDSAPCLFYLVAPVLASHVHRVKQTGGRLELFQRLLRDSFVEGNLLKQSSNF</sequence>
<dbReference type="Proteomes" id="UP001054945">
    <property type="component" value="Unassembled WGS sequence"/>
</dbReference>
<evidence type="ECO:0000313" key="2">
    <source>
        <dbReference type="Proteomes" id="UP001054945"/>
    </source>
</evidence>
<keyword evidence="2" id="KW-1185">Reference proteome</keyword>
<feature type="non-terminal residue" evidence="1">
    <location>
        <position position="56"/>
    </location>
</feature>
<evidence type="ECO:0000313" key="1">
    <source>
        <dbReference type="EMBL" id="GIY26179.1"/>
    </source>
</evidence>